<name>A0A1Y2FCZ3_9BASI</name>
<reference evidence="5 6" key="1">
    <citation type="submission" date="2016-07" db="EMBL/GenBank/DDBJ databases">
        <title>Pervasive Adenine N6-methylation of Active Genes in Fungi.</title>
        <authorList>
            <consortium name="DOE Joint Genome Institute"/>
            <person name="Mondo S.J."/>
            <person name="Dannebaum R.O."/>
            <person name="Kuo R.C."/>
            <person name="Labutti K."/>
            <person name="Haridas S."/>
            <person name="Kuo A."/>
            <person name="Salamov A."/>
            <person name="Ahrendt S.R."/>
            <person name="Lipzen A."/>
            <person name="Sullivan W."/>
            <person name="Andreopoulos W.B."/>
            <person name="Clum A."/>
            <person name="Lindquist E."/>
            <person name="Daum C."/>
            <person name="Ramamoorthy G.K."/>
            <person name="Gryganskyi A."/>
            <person name="Culley D."/>
            <person name="Magnuson J.K."/>
            <person name="James T.Y."/>
            <person name="O'Malley M.A."/>
            <person name="Stajich J.E."/>
            <person name="Spatafora J.W."/>
            <person name="Visel A."/>
            <person name="Grigoriev I.V."/>
        </authorList>
    </citation>
    <scope>NUCLEOTIDE SEQUENCE [LARGE SCALE GENOMIC DNA]</scope>
    <source>
        <strain evidence="5 6">62-1032</strain>
    </source>
</reference>
<evidence type="ECO:0000256" key="1">
    <source>
        <dbReference type="ARBA" id="ARBA00010139"/>
    </source>
</evidence>
<dbReference type="SUPFAM" id="SSF51905">
    <property type="entry name" value="FAD/NAD(P)-binding domain"/>
    <property type="match status" value="1"/>
</dbReference>
<protein>
    <submittedName>
        <fullName evidence="5">FAD/NAD(P)-binding domain-containing protein</fullName>
    </submittedName>
</protein>
<dbReference type="GO" id="GO:0050661">
    <property type="term" value="F:NADP binding"/>
    <property type="evidence" value="ECO:0007669"/>
    <property type="project" value="InterPro"/>
</dbReference>
<dbReference type="OrthoDB" id="74360at2759"/>
<keyword evidence="2" id="KW-0285">Flavoprotein</keyword>
<keyword evidence="4" id="KW-0560">Oxidoreductase</keyword>
<dbReference type="AlphaFoldDB" id="A0A1Y2FCZ3"/>
<dbReference type="InterPro" id="IPR051209">
    <property type="entry name" value="FAD-bind_Monooxygenase_sf"/>
</dbReference>
<keyword evidence="3" id="KW-0274">FAD</keyword>
<dbReference type="EMBL" id="MCGR01000022">
    <property type="protein sequence ID" value="ORY81800.1"/>
    <property type="molecule type" value="Genomic_DNA"/>
</dbReference>
<dbReference type="PANTHER" id="PTHR42877:SF7">
    <property type="entry name" value="FLAVIN-BINDING MONOOXYGENASE-RELATED"/>
    <property type="match status" value="1"/>
</dbReference>
<gene>
    <name evidence="5" type="ORF">BCR35DRAFT_321336</name>
</gene>
<evidence type="ECO:0000256" key="2">
    <source>
        <dbReference type="ARBA" id="ARBA00022630"/>
    </source>
</evidence>
<dbReference type="InterPro" id="IPR020946">
    <property type="entry name" value="Flavin_mOase-like"/>
</dbReference>
<accession>A0A1Y2FCZ3</accession>
<comment type="similarity">
    <text evidence="1">Belongs to the FAD-binding monooxygenase family.</text>
</comment>
<keyword evidence="6" id="KW-1185">Reference proteome</keyword>
<organism evidence="5 6">
    <name type="scientific">Leucosporidium creatinivorum</name>
    <dbReference type="NCBI Taxonomy" id="106004"/>
    <lineage>
        <taxon>Eukaryota</taxon>
        <taxon>Fungi</taxon>
        <taxon>Dikarya</taxon>
        <taxon>Basidiomycota</taxon>
        <taxon>Pucciniomycotina</taxon>
        <taxon>Microbotryomycetes</taxon>
        <taxon>Leucosporidiales</taxon>
        <taxon>Leucosporidium</taxon>
    </lineage>
</organism>
<evidence type="ECO:0000313" key="5">
    <source>
        <dbReference type="EMBL" id="ORY81800.1"/>
    </source>
</evidence>
<dbReference type="Proteomes" id="UP000193467">
    <property type="component" value="Unassembled WGS sequence"/>
</dbReference>
<proteinExistence type="inferred from homology"/>
<sequence length="585" mass="65209">MVSLNIDPSTGRPINVEAKPFKLEDHPVDDSGRRLKVAVIGAGFAGIIAGIRIDQRLRNVDLDIYEKNNGIGGTWLENDYPGLACDIPAHAYHLTFEPNLSWSAFYATGREILSYLTRVVDKYQLMRFIRLRHLLTGAEWNEEKGQWTLSFDLLDEAGSKVGETTKVADVVLQGMGGLNRWNWPDIEGIHDFKGRLLHSAKYDEAPEGAKGKRVAVIGSGSSAIQIVPALQPFAKQLDQYVRGSAWVAAPFASSELLKRSPNGTNHKFTDEELARFRDDTEFYNEFRHAQEAELNCLHHLTFHGSAGQVAAVAEFKEAMSAKLAKKPEIAERLIPTFPVACRRLTPGPGYLEALVEDNVDFRPVDIKRVTATGIEGSDGEHREYDSIVCATGFDSTYRPRVPIIGRNGKNVQDVWSDIPTNYLSMAIGPEFPNYFMINGPNSATGAGSLVIILEREVDYLVEALAKIQRENIKAMAVKQGAVDDFMSYVANYFPATVFGQPCRSWYKAGKLIGPVVALWPGSCLHAVKTFKHPRWEDYEYVSANKEHENRLGWLGNGWTEEDVDGDTAFYLKEVNYPPVPLKVEV</sequence>
<dbReference type="Pfam" id="PF00743">
    <property type="entry name" value="FMO-like"/>
    <property type="match status" value="1"/>
</dbReference>
<dbReference type="STRING" id="106004.A0A1Y2FCZ3"/>
<evidence type="ECO:0000256" key="3">
    <source>
        <dbReference type="ARBA" id="ARBA00022827"/>
    </source>
</evidence>
<dbReference type="InParanoid" id="A0A1Y2FCZ3"/>
<dbReference type="InterPro" id="IPR036188">
    <property type="entry name" value="FAD/NAD-bd_sf"/>
</dbReference>
<dbReference type="PANTHER" id="PTHR42877">
    <property type="entry name" value="L-ORNITHINE N(5)-MONOOXYGENASE-RELATED"/>
    <property type="match status" value="1"/>
</dbReference>
<dbReference type="Gene3D" id="3.50.50.60">
    <property type="entry name" value="FAD/NAD(P)-binding domain"/>
    <property type="match status" value="2"/>
</dbReference>
<dbReference type="GO" id="GO:0050660">
    <property type="term" value="F:flavin adenine dinucleotide binding"/>
    <property type="evidence" value="ECO:0007669"/>
    <property type="project" value="InterPro"/>
</dbReference>
<comment type="caution">
    <text evidence="5">The sequence shown here is derived from an EMBL/GenBank/DDBJ whole genome shotgun (WGS) entry which is preliminary data.</text>
</comment>
<dbReference type="GO" id="GO:0004499">
    <property type="term" value="F:N,N-dimethylaniline monooxygenase activity"/>
    <property type="evidence" value="ECO:0007669"/>
    <property type="project" value="InterPro"/>
</dbReference>
<evidence type="ECO:0000313" key="6">
    <source>
        <dbReference type="Proteomes" id="UP000193467"/>
    </source>
</evidence>
<evidence type="ECO:0000256" key="4">
    <source>
        <dbReference type="ARBA" id="ARBA00023002"/>
    </source>
</evidence>